<dbReference type="Proteomes" id="UP001420932">
    <property type="component" value="Unassembled WGS sequence"/>
</dbReference>
<name>A0AAP0ITZ2_9MAGN</name>
<organism evidence="2 3">
    <name type="scientific">Stephania yunnanensis</name>
    <dbReference type="NCBI Taxonomy" id="152371"/>
    <lineage>
        <taxon>Eukaryota</taxon>
        <taxon>Viridiplantae</taxon>
        <taxon>Streptophyta</taxon>
        <taxon>Embryophyta</taxon>
        <taxon>Tracheophyta</taxon>
        <taxon>Spermatophyta</taxon>
        <taxon>Magnoliopsida</taxon>
        <taxon>Ranunculales</taxon>
        <taxon>Menispermaceae</taxon>
        <taxon>Menispermoideae</taxon>
        <taxon>Cissampelideae</taxon>
        <taxon>Stephania</taxon>
    </lineage>
</organism>
<feature type="compositionally biased region" description="Basic and acidic residues" evidence="1">
    <location>
        <begin position="42"/>
        <end position="59"/>
    </location>
</feature>
<sequence>MWCNKCLWLPMSSAIRGGCLSFREERRSEPESRDRGGRKKEGRPATHGREWARVTRDGDGVELGGGTGARSDVSQQQQQATMVRGGIRGPVVSQTLVQAAEEGSPAAERGRRSERAAAAARIEAAVATEWKEEKEEVCVVELV</sequence>
<comment type="caution">
    <text evidence="2">The sequence shown here is derived from an EMBL/GenBank/DDBJ whole genome shotgun (WGS) entry which is preliminary data.</text>
</comment>
<gene>
    <name evidence="2" type="ORF">Syun_019333</name>
</gene>
<evidence type="ECO:0000313" key="2">
    <source>
        <dbReference type="EMBL" id="KAK9121716.1"/>
    </source>
</evidence>
<protein>
    <submittedName>
        <fullName evidence="2">Uncharacterized protein</fullName>
    </submittedName>
</protein>
<feature type="compositionally biased region" description="Basic and acidic residues" evidence="1">
    <location>
        <begin position="24"/>
        <end position="35"/>
    </location>
</feature>
<evidence type="ECO:0000313" key="3">
    <source>
        <dbReference type="Proteomes" id="UP001420932"/>
    </source>
</evidence>
<accession>A0AAP0ITZ2</accession>
<dbReference type="AlphaFoldDB" id="A0AAP0ITZ2"/>
<keyword evidence="3" id="KW-1185">Reference proteome</keyword>
<evidence type="ECO:0000256" key="1">
    <source>
        <dbReference type="SAM" id="MobiDB-lite"/>
    </source>
</evidence>
<dbReference type="EMBL" id="JBBNAF010000008">
    <property type="protein sequence ID" value="KAK9121716.1"/>
    <property type="molecule type" value="Genomic_DNA"/>
</dbReference>
<proteinExistence type="predicted"/>
<feature type="region of interest" description="Disordered" evidence="1">
    <location>
        <begin position="24"/>
        <end position="75"/>
    </location>
</feature>
<reference evidence="2 3" key="1">
    <citation type="submission" date="2024-01" db="EMBL/GenBank/DDBJ databases">
        <title>Genome assemblies of Stephania.</title>
        <authorList>
            <person name="Yang L."/>
        </authorList>
    </citation>
    <scope>NUCLEOTIDE SEQUENCE [LARGE SCALE GENOMIC DNA]</scope>
    <source>
        <strain evidence="2">YNDBR</strain>
        <tissue evidence="2">Leaf</tissue>
    </source>
</reference>